<sequence length="64" mass="7270">MHLHLSDEQRMVQKAIRKFVEKELSTASCKFTAAWAIRKKCRSSSGTARLDFGAFMMAPMKFSA</sequence>
<evidence type="ECO:0000313" key="1">
    <source>
        <dbReference type="EMBL" id="KYD22972.1"/>
    </source>
</evidence>
<dbReference type="AlphaFoldDB" id="A0A150MFC6"/>
<dbReference type="GO" id="GO:0016937">
    <property type="term" value="F:short-chain fatty acyl-CoA dehydrogenase activity"/>
    <property type="evidence" value="ECO:0007669"/>
    <property type="project" value="UniProtKB-EC"/>
</dbReference>
<keyword evidence="1" id="KW-0560">Oxidoreductase</keyword>
<reference evidence="1 2" key="1">
    <citation type="submission" date="2016-01" db="EMBL/GenBank/DDBJ databases">
        <title>Draft Genome Sequences of Seven Thermophilic Sporeformers Isolated from Foods.</title>
        <authorList>
            <person name="Berendsen E.M."/>
            <person name="Wells-Bennik M.H."/>
            <person name="Krawcyk A.O."/>
            <person name="De Jong A."/>
            <person name="Holsappel S."/>
            <person name="Eijlander R.T."/>
            <person name="Kuipers O.P."/>
        </authorList>
    </citation>
    <scope>NUCLEOTIDE SEQUENCE [LARGE SCALE GENOMIC DNA]</scope>
    <source>
        <strain evidence="1 2">B4110</strain>
    </source>
</reference>
<organism evidence="1 2">
    <name type="scientific">Parageobacillus toebii</name>
    <dbReference type="NCBI Taxonomy" id="153151"/>
    <lineage>
        <taxon>Bacteria</taxon>
        <taxon>Bacillati</taxon>
        <taxon>Bacillota</taxon>
        <taxon>Bacilli</taxon>
        <taxon>Bacillales</taxon>
        <taxon>Anoxybacillaceae</taxon>
        <taxon>Parageobacillus</taxon>
    </lineage>
</organism>
<dbReference type="EMBL" id="LQYW01000172">
    <property type="protein sequence ID" value="KYD22972.1"/>
    <property type="molecule type" value="Genomic_DNA"/>
</dbReference>
<protein>
    <submittedName>
        <fullName evidence="1">Butyryl-CoA dehydrogenase</fullName>
        <ecNumber evidence="1">1.3.8.1</ecNumber>
    </submittedName>
</protein>
<name>A0A150MFC6_9BACL</name>
<proteinExistence type="predicted"/>
<comment type="caution">
    <text evidence="1">The sequence shown here is derived from an EMBL/GenBank/DDBJ whole genome shotgun (WGS) entry which is preliminary data.</text>
</comment>
<evidence type="ECO:0000313" key="2">
    <source>
        <dbReference type="Proteomes" id="UP000075324"/>
    </source>
</evidence>
<dbReference type="Proteomes" id="UP000075324">
    <property type="component" value="Unassembled WGS sequence"/>
</dbReference>
<dbReference type="EC" id="1.3.8.1" evidence="1"/>
<gene>
    <name evidence="1" type="ORF">B4110_1895</name>
</gene>
<dbReference type="PATRIC" id="fig|153151.4.peg.1978"/>
<accession>A0A150MFC6</accession>